<dbReference type="PANTHER" id="PTHR21096:SF0">
    <property type="entry name" value="PROTEIN FAM136A"/>
    <property type="match status" value="1"/>
</dbReference>
<proteinExistence type="evidence at transcript level"/>
<dbReference type="AlphaFoldDB" id="A0A023FGX2"/>
<dbReference type="InterPro" id="IPR008560">
    <property type="entry name" value="DUF842_euk"/>
</dbReference>
<sequence length="139" mass="15677">MAEEAARRVQTAVDNMVKELEGTHLRRILGNVHRCAVKCCDDSSLSMEKARACVMNCSEPLEKAQSKVEGELGNFQERIRMCVVQCENDVRDQLNPQTTEADAVKFRGQYDSCVIKCADKHIGLLPQLLQRLKDSIKHC</sequence>
<evidence type="ECO:0000313" key="2">
    <source>
        <dbReference type="EMBL" id="JAC20264.1"/>
    </source>
</evidence>
<protein>
    <submittedName>
        <fullName evidence="2">Putative mitochondrial intermembrane space protein transporter complex</fullName>
    </submittedName>
</protein>
<dbReference type="PANTHER" id="PTHR21096">
    <property type="entry name" value="PROTEIN FAM136A"/>
    <property type="match status" value="1"/>
</dbReference>
<comment type="similarity">
    <text evidence="1">Belongs to the FAM136 family.</text>
</comment>
<reference evidence="2" key="1">
    <citation type="submission" date="2014-03" db="EMBL/GenBank/DDBJ databases">
        <title>The sialotranscriptome of Amblyomma triste, Amblyomma parvum and Amblyomma cajennense ticks, uncovered by 454-based RNA-seq.</title>
        <authorList>
            <person name="Garcia G.R."/>
            <person name="Gardinassi L.G."/>
            <person name="Ribeiro J.M."/>
            <person name="Anatriello E."/>
            <person name="Ferreira B.R."/>
            <person name="Moreira H.N."/>
            <person name="Mafra C."/>
            <person name="Olegario M.M."/>
            <person name="Szabo P.J."/>
            <person name="Miranda-Santos I.K."/>
            <person name="Maruyama S.R."/>
        </authorList>
    </citation>
    <scope>NUCLEOTIDE SEQUENCE</scope>
    <source>
        <strain evidence="2">Uberlandia</strain>
        <tissue evidence="2">Salivary glands</tissue>
    </source>
</reference>
<organism evidence="2">
    <name type="scientific">Amblyomma cajennense</name>
    <name type="common">Cayenne tick</name>
    <name type="synonym">Acarus cajennensis</name>
    <dbReference type="NCBI Taxonomy" id="34607"/>
    <lineage>
        <taxon>Eukaryota</taxon>
        <taxon>Metazoa</taxon>
        <taxon>Ecdysozoa</taxon>
        <taxon>Arthropoda</taxon>
        <taxon>Chelicerata</taxon>
        <taxon>Arachnida</taxon>
        <taxon>Acari</taxon>
        <taxon>Parasitiformes</taxon>
        <taxon>Ixodida</taxon>
        <taxon>Ixodoidea</taxon>
        <taxon>Ixodidae</taxon>
        <taxon>Amblyomminae</taxon>
        <taxon>Amblyomma</taxon>
    </lineage>
</organism>
<dbReference type="Pfam" id="PF05811">
    <property type="entry name" value="DUF842"/>
    <property type="match status" value="1"/>
</dbReference>
<evidence type="ECO:0000256" key="1">
    <source>
        <dbReference type="ARBA" id="ARBA00009952"/>
    </source>
</evidence>
<dbReference type="GO" id="GO:0005737">
    <property type="term" value="C:cytoplasm"/>
    <property type="evidence" value="ECO:0007669"/>
    <property type="project" value="TreeGrafter"/>
</dbReference>
<name>A0A023FGX2_AMBCJ</name>
<dbReference type="EMBL" id="GBBK01004218">
    <property type="protein sequence ID" value="JAC20264.1"/>
    <property type="molecule type" value="mRNA"/>
</dbReference>
<accession>A0A023FGX2</accession>